<protein>
    <submittedName>
        <fullName evidence="1">Uncharacterized protein</fullName>
    </submittedName>
</protein>
<gene>
    <name evidence="1" type="ORF">NPIL_656191</name>
</gene>
<reference evidence="1" key="1">
    <citation type="submission" date="2020-08" db="EMBL/GenBank/DDBJ databases">
        <title>Multicomponent nature underlies the extraordinary mechanical properties of spider dragline silk.</title>
        <authorList>
            <person name="Kono N."/>
            <person name="Nakamura H."/>
            <person name="Mori M."/>
            <person name="Yoshida Y."/>
            <person name="Ohtoshi R."/>
            <person name="Malay A.D."/>
            <person name="Moran D.A.P."/>
            <person name="Tomita M."/>
            <person name="Numata K."/>
            <person name="Arakawa K."/>
        </authorList>
    </citation>
    <scope>NUCLEOTIDE SEQUENCE</scope>
</reference>
<evidence type="ECO:0000313" key="2">
    <source>
        <dbReference type="Proteomes" id="UP000887013"/>
    </source>
</evidence>
<sequence length="93" mass="10819">MTPWKSWQTCCRIRGPWRTVTELASVQRSSAADWFPNKFNMCFILLDESTPALAGYALHTWRRQVTSGRFMSPHILADATMVSLENRNLEWEN</sequence>
<evidence type="ECO:0000313" key="1">
    <source>
        <dbReference type="EMBL" id="GFT88375.1"/>
    </source>
</evidence>
<dbReference type="EMBL" id="BMAW01073591">
    <property type="protein sequence ID" value="GFT88375.1"/>
    <property type="molecule type" value="Genomic_DNA"/>
</dbReference>
<dbReference type="Proteomes" id="UP000887013">
    <property type="component" value="Unassembled WGS sequence"/>
</dbReference>
<keyword evidence="2" id="KW-1185">Reference proteome</keyword>
<organism evidence="1 2">
    <name type="scientific">Nephila pilipes</name>
    <name type="common">Giant wood spider</name>
    <name type="synonym">Nephila maculata</name>
    <dbReference type="NCBI Taxonomy" id="299642"/>
    <lineage>
        <taxon>Eukaryota</taxon>
        <taxon>Metazoa</taxon>
        <taxon>Ecdysozoa</taxon>
        <taxon>Arthropoda</taxon>
        <taxon>Chelicerata</taxon>
        <taxon>Arachnida</taxon>
        <taxon>Araneae</taxon>
        <taxon>Araneomorphae</taxon>
        <taxon>Entelegynae</taxon>
        <taxon>Araneoidea</taxon>
        <taxon>Nephilidae</taxon>
        <taxon>Nephila</taxon>
    </lineage>
</organism>
<comment type="caution">
    <text evidence="1">The sequence shown here is derived from an EMBL/GenBank/DDBJ whole genome shotgun (WGS) entry which is preliminary data.</text>
</comment>
<dbReference type="AlphaFoldDB" id="A0A8X6PTF7"/>
<name>A0A8X6PTF7_NEPPI</name>
<proteinExistence type="predicted"/>
<accession>A0A8X6PTF7</accession>